<dbReference type="PANTHER" id="PTHR44329:SF298">
    <property type="entry name" value="MIXED LINEAGE KINASE DOMAIN-LIKE PROTEIN"/>
    <property type="match status" value="1"/>
</dbReference>
<evidence type="ECO:0000256" key="1">
    <source>
        <dbReference type="ARBA" id="ARBA00022741"/>
    </source>
</evidence>
<dbReference type="SUPFAM" id="SSF56112">
    <property type="entry name" value="Protein kinase-like (PK-like)"/>
    <property type="match status" value="1"/>
</dbReference>
<dbReference type="InterPro" id="IPR001245">
    <property type="entry name" value="Ser-Thr/Tyr_kinase_cat_dom"/>
</dbReference>
<evidence type="ECO:0000313" key="5">
    <source>
        <dbReference type="Proteomes" id="UP000266673"/>
    </source>
</evidence>
<dbReference type="Gene3D" id="1.10.510.10">
    <property type="entry name" value="Transferase(Phosphotransferase) domain 1"/>
    <property type="match status" value="1"/>
</dbReference>
<evidence type="ECO:0000259" key="3">
    <source>
        <dbReference type="PROSITE" id="PS50011"/>
    </source>
</evidence>
<dbReference type="PROSITE" id="PS50011">
    <property type="entry name" value="PROTEIN_KINASE_DOM"/>
    <property type="match status" value="1"/>
</dbReference>
<comment type="caution">
    <text evidence="4">The sequence shown here is derived from an EMBL/GenBank/DDBJ whole genome shotgun (WGS) entry which is preliminary data.</text>
</comment>
<dbReference type="PRINTS" id="PR00109">
    <property type="entry name" value="TYRKINASE"/>
</dbReference>
<keyword evidence="4" id="KW-0808">Transferase</keyword>
<organism evidence="4 5">
    <name type="scientific">Gigaspora rosea</name>
    <dbReference type="NCBI Taxonomy" id="44941"/>
    <lineage>
        <taxon>Eukaryota</taxon>
        <taxon>Fungi</taxon>
        <taxon>Fungi incertae sedis</taxon>
        <taxon>Mucoromycota</taxon>
        <taxon>Glomeromycotina</taxon>
        <taxon>Glomeromycetes</taxon>
        <taxon>Diversisporales</taxon>
        <taxon>Gigasporaceae</taxon>
        <taxon>Gigaspora</taxon>
    </lineage>
</organism>
<name>A0A397V2T5_9GLOM</name>
<feature type="domain" description="Protein kinase" evidence="3">
    <location>
        <begin position="1"/>
        <end position="181"/>
    </location>
</feature>
<dbReference type="GO" id="GO:0004674">
    <property type="term" value="F:protein serine/threonine kinase activity"/>
    <property type="evidence" value="ECO:0007669"/>
    <property type="project" value="TreeGrafter"/>
</dbReference>
<dbReference type="EMBL" id="QKWP01000654">
    <property type="protein sequence ID" value="RIB16725.1"/>
    <property type="molecule type" value="Genomic_DNA"/>
</dbReference>
<proteinExistence type="predicted"/>
<dbReference type="Pfam" id="PF07714">
    <property type="entry name" value="PK_Tyr_Ser-Thr"/>
    <property type="match status" value="1"/>
</dbReference>
<dbReference type="STRING" id="44941.A0A397V2T5"/>
<dbReference type="InterPro" id="IPR051681">
    <property type="entry name" value="Ser/Thr_Kinases-Pseudokinases"/>
</dbReference>
<reference evidence="4 5" key="1">
    <citation type="submission" date="2018-06" db="EMBL/GenBank/DDBJ databases">
        <title>Comparative genomics reveals the genomic features of Rhizophagus irregularis, R. cerebriforme, R. diaphanum and Gigaspora rosea, and their symbiotic lifestyle signature.</title>
        <authorList>
            <person name="Morin E."/>
            <person name="San Clemente H."/>
            <person name="Chen E.C.H."/>
            <person name="De La Providencia I."/>
            <person name="Hainaut M."/>
            <person name="Kuo A."/>
            <person name="Kohler A."/>
            <person name="Murat C."/>
            <person name="Tang N."/>
            <person name="Roy S."/>
            <person name="Loubradou J."/>
            <person name="Henrissat B."/>
            <person name="Grigoriev I.V."/>
            <person name="Corradi N."/>
            <person name="Roux C."/>
            <person name="Martin F.M."/>
        </authorList>
    </citation>
    <scope>NUCLEOTIDE SEQUENCE [LARGE SCALE GENOMIC DNA]</scope>
    <source>
        <strain evidence="4 5">DAOM 194757</strain>
    </source>
</reference>
<keyword evidence="1" id="KW-0547">Nucleotide-binding</keyword>
<accession>A0A397V2T5</accession>
<keyword evidence="4" id="KW-0418">Kinase</keyword>
<feature type="non-terminal residue" evidence="4">
    <location>
        <position position="181"/>
    </location>
</feature>
<dbReference type="PANTHER" id="PTHR44329">
    <property type="entry name" value="SERINE/THREONINE-PROTEIN KINASE TNNI3K-RELATED"/>
    <property type="match status" value="1"/>
</dbReference>
<gene>
    <name evidence="4" type="ORF">C2G38_1969808</name>
</gene>
<dbReference type="AlphaFoldDB" id="A0A397V2T5"/>
<dbReference type="GO" id="GO:0005524">
    <property type="term" value="F:ATP binding"/>
    <property type="evidence" value="ECO:0007669"/>
    <property type="project" value="UniProtKB-KW"/>
</dbReference>
<dbReference type="InterPro" id="IPR011009">
    <property type="entry name" value="Kinase-like_dom_sf"/>
</dbReference>
<dbReference type="InterPro" id="IPR000719">
    <property type="entry name" value="Prot_kinase_dom"/>
</dbReference>
<dbReference type="OrthoDB" id="10261027at2759"/>
<keyword evidence="2" id="KW-0067">ATP-binding</keyword>
<evidence type="ECO:0000313" key="4">
    <source>
        <dbReference type="EMBL" id="RIB16725.1"/>
    </source>
</evidence>
<keyword evidence="5" id="KW-1185">Reference proteome</keyword>
<protein>
    <submittedName>
        <fullName evidence="4">Kinase-like domain-containing protein</fullName>
    </submittedName>
</protein>
<dbReference type="Proteomes" id="UP000266673">
    <property type="component" value="Unassembled WGS sequence"/>
</dbReference>
<evidence type="ECO:0000256" key="2">
    <source>
        <dbReference type="ARBA" id="ARBA00022840"/>
    </source>
</evidence>
<sequence>MVLQYADEGNLRIYLEKNFTRLQWTDKLRIAKEIINGLLFLHSIDIIHRDLHSKNILIHKNQAKIADFGLSRQTNDTSMTSNSQVHGILAYVEPQCIADPKYKRDKKSDVYSFGVILWEISSGKPPFQSFESYVALAIHISQGKREDPIEDTPPQYVELYKKCWDGNPIIRPETKSISENL</sequence>